<protein>
    <submittedName>
        <fullName evidence="9">Cytochrome c556</fullName>
    </submittedName>
</protein>
<feature type="binding site" description="axial binding residue" evidence="6">
    <location>
        <position position="138"/>
    </location>
    <ligand>
        <name>heme c</name>
        <dbReference type="ChEBI" id="CHEBI:61717"/>
    </ligand>
    <ligandPart>
        <name>Fe</name>
        <dbReference type="ChEBI" id="CHEBI:18248"/>
    </ligandPart>
</feature>
<accession>A0A7W8DYA0</accession>
<dbReference type="AlphaFoldDB" id="A0A7W8DYA0"/>
<dbReference type="GO" id="GO:0009055">
    <property type="term" value="F:electron transfer activity"/>
    <property type="evidence" value="ECO:0007669"/>
    <property type="project" value="InterPro"/>
</dbReference>
<keyword evidence="5 6" id="KW-0408">Iron</keyword>
<feature type="signal peptide" evidence="8">
    <location>
        <begin position="1"/>
        <end position="21"/>
    </location>
</feature>
<evidence type="ECO:0000256" key="5">
    <source>
        <dbReference type="ARBA" id="ARBA00023004"/>
    </source>
</evidence>
<keyword evidence="4" id="KW-0249">Electron transport</keyword>
<comment type="caution">
    <text evidence="9">The sequence shown here is derived from an EMBL/GenBank/DDBJ whole genome shotgun (WGS) entry which is preliminary data.</text>
</comment>
<evidence type="ECO:0000256" key="3">
    <source>
        <dbReference type="ARBA" id="ARBA00022723"/>
    </source>
</evidence>
<dbReference type="GO" id="GO:0042597">
    <property type="term" value="C:periplasmic space"/>
    <property type="evidence" value="ECO:0007669"/>
    <property type="project" value="InterPro"/>
</dbReference>
<dbReference type="PIRSF" id="PIRSF000027">
    <property type="entry name" value="Cytc_c_prime"/>
    <property type="match status" value="1"/>
</dbReference>
<dbReference type="Pfam" id="PF01322">
    <property type="entry name" value="Cytochrom_C_2"/>
    <property type="match status" value="1"/>
</dbReference>
<evidence type="ECO:0000256" key="2">
    <source>
        <dbReference type="ARBA" id="ARBA00022617"/>
    </source>
</evidence>
<dbReference type="InterPro" id="IPR012127">
    <property type="entry name" value="Cyt_c_prime"/>
</dbReference>
<keyword evidence="2 7" id="KW-0349">Heme</keyword>
<feature type="binding site" description="covalent" evidence="7">
    <location>
        <position position="134"/>
    </location>
    <ligand>
        <name>heme c</name>
        <dbReference type="ChEBI" id="CHEBI:61717"/>
    </ligand>
</feature>
<keyword evidence="10" id="KW-1185">Reference proteome</keyword>
<keyword evidence="3 6" id="KW-0479">Metal-binding</keyword>
<dbReference type="GO" id="GO:0005506">
    <property type="term" value="F:iron ion binding"/>
    <property type="evidence" value="ECO:0007669"/>
    <property type="project" value="InterPro"/>
</dbReference>
<dbReference type="EMBL" id="JACHIH010000005">
    <property type="protein sequence ID" value="MBB5046625.1"/>
    <property type="molecule type" value="Genomic_DNA"/>
</dbReference>
<feature type="binding site" description="covalent" evidence="7">
    <location>
        <position position="137"/>
    </location>
    <ligand>
        <name>heme c</name>
        <dbReference type="ChEBI" id="CHEBI:61717"/>
    </ligand>
</feature>
<reference evidence="9 10" key="1">
    <citation type="submission" date="2020-08" db="EMBL/GenBank/DDBJ databases">
        <title>Genomic Encyclopedia of Type Strains, Phase IV (KMG-IV): sequencing the most valuable type-strain genomes for metagenomic binning, comparative biology and taxonomic classification.</title>
        <authorList>
            <person name="Goeker M."/>
        </authorList>
    </citation>
    <scope>NUCLEOTIDE SEQUENCE [LARGE SCALE GENOMIC DNA]</scope>
    <source>
        <strain evidence="9 10">DSM 12706</strain>
    </source>
</reference>
<dbReference type="GO" id="GO:0020037">
    <property type="term" value="F:heme binding"/>
    <property type="evidence" value="ECO:0007669"/>
    <property type="project" value="InterPro"/>
</dbReference>
<gene>
    <name evidence="9" type="ORF">HNR60_001373</name>
</gene>
<sequence>MKKRLGIVIALAVLATGAAIAQSDPIAQRKAILKDIGEATKPIAAMAKGEARYDSAVVQKSLATIADGSKKLPDLFPANSKTGGDTAALPKIWDEKTKFDDLFVKLTAAASAAQGTIKDEATLKANIGGVFGNCKSCHDDYRAKKS</sequence>
<dbReference type="GO" id="GO:0022900">
    <property type="term" value="P:electron transport chain"/>
    <property type="evidence" value="ECO:0007669"/>
    <property type="project" value="InterPro"/>
</dbReference>
<organism evidence="9 10">
    <name type="scientific">Rhodopseudomonas rhenobacensis</name>
    <dbReference type="NCBI Taxonomy" id="87461"/>
    <lineage>
        <taxon>Bacteria</taxon>
        <taxon>Pseudomonadati</taxon>
        <taxon>Pseudomonadota</taxon>
        <taxon>Alphaproteobacteria</taxon>
        <taxon>Hyphomicrobiales</taxon>
        <taxon>Nitrobacteraceae</taxon>
        <taxon>Rhodopseudomonas</taxon>
    </lineage>
</organism>
<dbReference type="Gene3D" id="1.20.120.10">
    <property type="entry name" value="Cytochrome c/b562"/>
    <property type="match status" value="1"/>
</dbReference>
<comment type="PTM">
    <text evidence="7">Binds 1 heme group per subunit.</text>
</comment>
<evidence type="ECO:0000256" key="8">
    <source>
        <dbReference type="SAM" id="SignalP"/>
    </source>
</evidence>
<dbReference type="InterPro" id="IPR002321">
    <property type="entry name" value="Cyt_c_II"/>
</dbReference>
<dbReference type="PROSITE" id="PS51009">
    <property type="entry name" value="CYTCII"/>
    <property type="match status" value="1"/>
</dbReference>
<feature type="chain" id="PRO_5030509012" evidence="8">
    <location>
        <begin position="22"/>
        <end position="146"/>
    </location>
</feature>
<evidence type="ECO:0000256" key="6">
    <source>
        <dbReference type="PIRSR" id="PIRSR000027-1"/>
    </source>
</evidence>
<name>A0A7W8DYA0_9BRAD</name>
<keyword evidence="1" id="KW-0813">Transport</keyword>
<evidence type="ECO:0000256" key="4">
    <source>
        <dbReference type="ARBA" id="ARBA00022982"/>
    </source>
</evidence>
<dbReference type="RefSeq" id="WP_184255718.1">
    <property type="nucleotide sequence ID" value="NZ_JACHIH010000005.1"/>
</dbReference>
<evidence type="ECO:0000256" key="1">
    <source>
        <dbReference type="ARBA" id="ARBA00022448"/>
    </source>
</evidence>
<evidence type="ECO:0000313" key="10">
    <source>
        <dbReference type="Proteomes" id="UP000542353"/>
    </source>
</evidence>
<proteinExistence type="predicted"/>
<keyword evidence="8" id="KW-0732">Signal</keyword>
<evidence type="ECO:0000256" key="7">
    <source>
        <dbReference type="PIRSR" id="PIRSR000027-2"/>
    </source>
</evidence>
<dbReference type="SUPFAM" id="SSF47175">
    <property type="entry name" value="Cytochromes"/>
    <property type="match status" value="1"/>
</dbReference>
<evidence type="ECO:0000313" key="9">
    <source>
        <dbReference type="EMBL" id="MBB5046625.1"/>
    </source>
</evidence>
<dbReference type="Proteomes" id="UP000542353">
    <property type="component" value="Unassembled WGS sequence"/>
</dbReference>
<dbReference type="InterPro" id="IPR010980">
    <property type="entry name" value="Cyt_c/b562"/>
</dbReference>